<dbReference type="NCBIfam" id="TIGR00675">
    <property type="entry name" value="dcm"/>
    <property type="match status" value="1"/>
</dbReference>
<dbReference type="Pfam" id="PF00145">
    <property type="entry name" value="DNA_methylase"/>
    <property type="match status" value="1"/>
</dbReference>
<dbReference type="GO" id="GO:0009307">
    <property type="term" value="P:DNA restriction-modification system"/>
    <property type="evidence" value="ECO:0007669"/>
    <property type="project" value="UniProtKB-KW"/>
</dbReference>
<keyword evidence="4" id="KW-0680">Restriction system</keyword>
<gene>
    <name evidence="10" type="ORF">ALQ08_02814</name>
</gene>
<evidence type="ECO:0000256" key="8">
    <source>
        <dbReference type="RuleBase" id="RU000417"/>
    </source>
</evidence>
<comment type="caution">
    <text evidence="10">The sequence shown here is derived from an EMBL/GenBank/DDBJ whole genome shotgun (WGS) entry which is preliminary data.</text>
</comment>
<keyword evidence="3 6" id="KW-0949">S-adenosyl-L-methionine</keyword>
<reference evidence="10 11" key="1">
    <citation type="submission" date="2018-08" db="EMBL/GenBank/DDBJ databases">
        <title>Recombination of ecologically and evolutionarily significant loci maintains genetic cohesion in the Pseudomonas syringae species complex.</title>
        <authorList>
            <person name="Dillon M."/>
            <person name="Thakur S."/>
            <person name="Almeida R.N.D."/>
            <person name="Weir B.S."/>
            <person name="Guttman D.S."/>
        </authorList>
    </citation>
    <scope>NUCLEOTIDE SEQUENCE [LARGE SCALE GENOMIC DNA]</scope>
    <source>
        <strain evidence="10 11">ICMP 13052</strain>
    </source>
</reference>
<dbReference type="AlphaFoldDB" id="A0A3M4BDI0"/>
<dbReference type="InterPro" id="IPR031303">
    <property type="entry name" value="C5_meth_CS"/>
</dbReference>
<evidence type="ECO:0000256" key="9">
    <source>
        <dbReference type="SAM" id="Phobius"/>
    </source>
</evidence>
<comment type="similarity">
    <text evidence="6 7">Belongs to the class I-like SAM-binding methyltransferase superfamily. C5-methyltransferase family.</text>
</comment>
<dbReference type="GO" id="GO:0032259">
    <property type="term" value="P:methylation"/>
    <property type="evidence" value="ECO:0007669"/>
    <property type="project" value="UniProtKB-KW"/>
</dbReference>
<dbReference type="EC" id="2.1.1.37" evidence="8"/>
<dbReference type="InterPro" id="IPR001525">
    <property type="entry name" value="C5_MeTfrase"/>
</dbReference>
<sequence length="432" mass="48479">MGLRTIFKRIYEGNMYFIDVFAGCGGLSLGLMNAGLVGLIAIEKNPMAFETLRHNLIDGEDKHFEWPDWLPKKAMTCEYFLENYASEIIKLKGKVDVLVGGPPCQGFSVAGKRNSEDPRNKMASKYLELVKILSPKYLVIENVSGFNMPFKSVADETVSKNIAYSDYICSELVKLGYAVSRGKVNCADFGVPQNRHRYLIMCTRDKDVNLISDLIGSKKMFLESKGLNVQRPVSVHEAIADLETQDRNFIRNNESGRGLFREAEYVELDIRSPYLSLMRSGVSYAPNSRRLPNHKPETILHFLRVKLASEPGRSLSKSARDKLGIKKHAITVLGKDLPAPTITTLPDDIIHYSELRILTVRETARLQSFPDWFEFIGKYTTGGKMRKADCPRYTQVGNAVPPMLSEAIGVVIGTCEQSNMEISSENYGKVKL</sequence>
<evidence type="ECO:0000256" key="4">
    <source>
        <dbReference type="ARBA" id="ARBA00022747"/>
    </source>
</evidence>
<dbReference type="InterPro" id="IPR018117">
    <property type="entry name" value="C5_DNA_meth_AS"/>
</dbReference>
<proteinExistence type="inferred from homology"/>
<dbReference type="InterPro" id="IPR050390">
    <property type="entry name" value="C5-Methyltransferase"/>
</dbReference>
<dbReference type="PROSITE" id="PS00094">
    <property type="entry name" value="C5_MTASE_1"/>
    <property type="match status" value="1"/>
</dbReference>
<feature type="active site" evidence="6">
    <location>
        <position position="104"/>
    </location>
</feature>
<keyword evidence="9" id="KW-1133">Transmembrane helix</keyword>
<dbReference type="Gene3D" id="3.40.50.150">
    <property type="entry name" value="Vaccinia Virus protein VP39"/>
    <property type="match status" value="1"/>
</dbReference>
<evidence type="ECO:0000256" key="5">
    <source>
        <dbReference type="ARBA" id="ARBA00047422"/>
    </source>
</evidence>
<name>A0A3M4BDI0_9PSED</name>
<dbReference type="PRINTS" id="PR00105">
    <property type="entry name" value="C5METTRFRASE"/>
</dbReference>
<dbReference type="SUPFAM" id="SSF53335">
    <property type="entry name" value="S-adenosyl-L-methionine-dependent methyltransferases"/>
    <property type="match status" value="1"/>
</dbReference>
<organism evidence="10 11">
    <name type="scientific">Pseudomonas syringae pv. delphinii</name>
    <dbReference type="NCBI Taxonomy" id="192088"/>
    <lineage>
        <taxon>Bacteria</taxon>
        <taxon>Pseudomonadati</taxon>
        <taxon>Pseudomonadota</taxon>
        <taxon>Gammaproteobacteria</taxon>
        <taxon>Pseudomonadales</taxon>
        <taxon>Pseudomonadaceae</taxon>
        <taxon>Pseudomonas</taxon>
    </lineage>
</organism>
<evidence type="ECO:0000256" key="1">
    <source>
        <dbReference type="ARBA" id="ARBA00022603"/>
    </source>
</evidence>
<protein>
    <recommendedName>
        <fullName evidence="8">Cytosine-specific methyltransferase</fullName>
        <ecNumber evidence="8">2.1.1.37</ecNumber>
    </recommendedName>
</protein>
<keyword evidence="2 6" id="KW-0808">Transferase</keyword>
<evidence type="ECO:0000256" key="7">
    <source>
        <dbReference type="RuleBase" id="RU000416"/>
    </source>
</evidence>
<dbReference type="InterPro" id="IPR029063">
    <property type="entry name" value="SAM-dependent_MTases_sf"/>
</dbReference>
<dbReference type="GO" id="GO:0003886">
    <property type="term" value="F:DNA (cytosine-5-)-methyltransferase activity"/>
    <property type="evidence" value="ECO:0007669"/>
    <property type="project" value="UniProtKB-EC"/>
</dbReference>
<dbReference type="EMBL" id="RBRA01000126">
    <property type="protein sequence ID" value="RMQ24777.1"/>
    <property type="molecule type" value="Genomic_DNA"/>
</dbReference>
<dbReference type="Gene3D" id="3.90.120.10">
    <property type="entry name" value="DNA Methylase, subunit A, domain 2"/>
    <property type="match status" value="1"/>
</dbReference>
<dbReference type="Proteomes" id="UP000269044">
    <property type="component" value="Unassembled WGS sequence"/>
</dbReference>
<keyword evidence="9" id="KW-0812">Transmembrane</keyword>
<keyword evidence="1 6" id="KW-0489">Methyltransferase</keyword>
<evidence type="ECO:0000313" key="11">
    <source>
        <dbReference type="Proteomes" id="UP000269044"/>
    </source>
</evidence>
<evidence type="ECO:0000256" key="3">
    <source>
        <dbReference type="ARBA" id="ARBA00022691"/>
    </source>
</evidence>
<dbReference type="PROSITE" id="PS51679">
    <property type="entry name" value="SAM_MT_C5"/>
    <property type="match status" value="1"/>
</dbReference>
<dbReference type="GO" id="GO:0003677">
    <property type="term" value="F:DNA binding"/>
    <property type="evidence" value="ECO:0007669"/>
    <property type="project" value="TreeGrafter"/>
</dbReference>
<dbReference type="PANTHER" id="PTHR10629">
    <property type="entry name" value="CYTOSINE-SPECIFIC METHYLTRANSFERASE"/>
    <property type="match status" value="1"/>
</dbReference>
<evidence type="ECO:0000256" key="6">
    <source>
        <dbReference type="PROSITE-ProRule" id="PRU01016"/>
    </source>
</evidence>
<dbReference type="GO" id="GO:0044027">
    <property type="term" value="P:negative regulation of gene expression via chromosomal CpG island methylation"/>
    <property type="evidence" value="ECO:0007669"/>
    <property type="project" value="TreeGrafter"/>
</dbReference>
<keyword evidence="9" id="KW-0472">Membrane</keyword>
<evidence type="ECO:0000313" key="10">
    <source>
        <dbReference type="EMBL" id="RMQ24777.1"/>
    </source>
</evidence>
<dbReference type="PANTHER" id="PTHR10629:SF52">
    <property type="entry name" value="DNA (CYTOSINE-5)-METHYLTRANSFERASE 1"/>
    <property type="match status" value="1"/>
</dbReference>
<comment type="catalytic activity">
    <reaction evidence="5 8">
        <text>a 2'-deoxycytidine in DNA + S-adenosyl-L-methionine = a 5-methyl-2'-deoxycytidine in DNA + S-adenosyl-L-homocysteine + H(+)</text>
        <dbReference type="Rhea" id="RHEA:13681"/>
        <dbReference type="Rhea" id="RHEA-COMP:11369"/>
        <dbReference type="Rhea" id="RHEA-COMP:11370"/>
        <dbReference type="ChEBI" id="CHEBI:15378"/>
        <dbReference type="ChEBI" id="CHEBI:57856"/>
        <dbReference type="ChEBI" id="CHEBI:59789"/>
        <dbReference type="ChEBI" id="CHEBI:85452"/>
        <dbReference type="ChEBI" id="CHEBI:85454"/>
        <dbReference type="EC" id="2.1.1.37"/>
    </reaction>
</comment>
<dbReference type="PROSITE" id="PS00095">
    <property type="entry name" value="C5_MTASE_2"/>
    <property type="match status" value="1"/>
</dbReference>
<evidence type="ECO:0000256" key="2">
    <source>
        <dbReference type="ARBA" id="ARBA00022679"/>
    </source>
</evidence>
<feature type="transmembrane region" description="Helical" evidence="9">
    <location>
        <begin position="20"/>
        <end position="42"/>
    </location>
</feature>
<accession>A0A3M4BDI0</accession>